<dbReference type="InterPro" id="IPR000594">
    <property type="entry name" value="ThiF_NAD_FAD-bd"/>
</dbReference>
<dbReference type="PANTHER" id="PTHR10953">
    <property type="entry name" value="UBIQUITIN-ACTIVATING ENZYME E1"/>
    <property type="match status" value="1"/>
</dbReference>
<dbReference type="CDD" id="cd00757">
    <property type="entry name" value="ThiF_MoeB_HesA_family"/>
    <property type="match status" value="1"/>
</dbReference>
<gene>
    <name evidence="2" type="primary">moeB</name>
    <name evidence="2" type="ORF">PMES_02526</name>
</gene>
<protein>
    <submittedName>
        <fullName evidence="2">Molybdopterin biosynthesis protein MoeB</fullName>
    </submittedName>
</protein>
<dbReference type="GO" id="GO:0016779">
    <property type="term" value="F:nucleotidyltransferase activity"/>
    <property type="evidence" value="ECO:0007669"/>
    <property type="project" value="TreeGrafter"/>
</dbReference>
<comment type="caution">
    <text evidence="2">The sequence shown here is derived from an EMBL/GenBank/DDBJ whole genome shotgun (WGS) entry which is preliminary data.</text>
</comment>
<accession>A0A921NX55</accession>
<dbReference type="EMBL" id="APKE01000029">
    <property type="protein sequence ID" value="KAF0675158.1"/>
    <property type="molecule type" value="Genomic_DNA"/>
</dbReference>
<organism evidence="2 3">
    <name type="scientific">Profundibacterium mesophilum KAUST100406-0324</name>
    <dbReference type="NCBI Taxonomy" id="1037889"/>
    <lineage>
        <taxon>Bacteria</taxon>
        <taxon>Pseudomonadati</taxon>
        <taxon>Pseudomonadota</taxon>
        <taxon>Alphaproteobacteria</taxon>
        <taxon>Rhodobacterales</taxon>
        <taxon>Roseobacteraceae</taxon>
        <taxon>Profundibacterium</taxon>
    </lineage>
</organism>
<dbReference type="InterPro" id="IPR045886">
    <property type="entry name" value="ThiF/MoeB/HesA"/>
</dbReference>
<dbReference type="GO" id="GO:0042292">
    <property type="term" value="F:URM1 activating enzyme activity"/>
    <property type="evidence" value="ECO:0007669"/>
    <property type="project" value="TreeGrafter"/>
</dbReference>
<evidence type="ECO:0000259" key="1">
    <source>
        <dbReference type="Pfam" id="PF00899"/>
    </source>
</evidence>
<sequence length="328" mass="33170">MNRYARQVALPAFGRAGQAALEASHALVIGAGGLGAPVLLYLAGAGVGRITIVDPDRVEPSNLHRQTLFGEGDIGVPKAVAAARAVAERNGAVSCIPRAERFDPDNAAAMIEAADVVVDCADSFAASYLASDLCGAAGRPLVSASALELGGYCGGFCGGAPSLRAVFPELPGQAASCATGGVMGPVVGIAGAIQAQMALAILAGIEPSPLGQLVTFDAASWRFAGFRFDGAPEPERAPRFISLAQIAPEDALFDLRAPKEGPIFHPAAIHVPPGQLGAGGVVPRPGQRAVLACRSGLRAFAGAERLGAVWDGDIVLLAIGALNPGETQ</sequence>
<dbReference type="InterPro" id="IPR035985">
    <property type="entry name" value="Ubiquitin-activating_enz"/>
</dbReference>
<dbReference type="GO" id="GO:0004792">
    <property type="term" value="F:thiosulfate-cyanide sulfurtransferase activity"/>
    <property type="evidence" value="ECO:0007669"/>
    <property type="project" value="TreeGrafter"/>
</dbReference>
<dbReference type="AlphaFoldDB" id="A0A921NX55"/>
<evidence type="ECO:0000313" key="2">
    <source>
        <dbReference type="EMBL" id="KAF0675158.1"/>
    </source>
</evidence>
<dbReference type="Pfam" id="PF00899">
    <property type="entry name" value="ThiF"/>
    <property type="match status" value="1"/>
</dbReference>
<proteinExistence type="predicted"/>
<dbReference type="SUPFAM" id="SSF69572">
    <property type="entry name" value="Activating enzymes of the ubiquitin-like proteins"/>
    <property type="match status" value="1"/>
</dbReference>
<name>A0A921NX55_9RHOB</name>
<dbReference type="Gene3D" id="3.40.50.720">
    <property type="entry name" value="NAD(P)-binding Rossmann-like Domain"/>
    <property type="match status" value="1"/>
</dbReference>
<dbReference type="PANTHER" id="PTHR10953:SF102">
    <property type="entry name" value="ADENYLYLTRANSFERASE AND SULFURTRANSFERASE MOCS3"/>
    <property type="match status" value="1"/>
</dbReference>
<dbReference type="GO" id="GO:0005737">
    <property type="term" value="C:cytoplasm"/>
    <property type="evidence" value="ECO:0007669"/>
    <property type="project" value="TreeGrafter"/>
</dbReference>
<reference evidence="2" key="1">
    <citation type="submission" date="2013-03" db="EMBL/GenBank/DDBJ databases">
        <title>Genome Sequence of the Profundibacterium mesophilum strain KAUST100406-0324T from Red Sea, a novel genus in the family Rhodobacteraceae.</title>
        <authorList>
            <person name="Essack M."/>
            <person name="Alam I."/>
            <person name="Lafi F."/>
            <person name="Alawi W."/>
            <person name="Kamanu F."/>
            <person name="Al-Suwailem A."/>
            <person name="Lee O.O."/>
            <person name="Xu Y."/>
            <person name="Bajic V."/>
            <person name="Qian P.-Y."/>
            <person name="Archer J."/>
        </authorList>
    </citation>
    <scope>NUCLEOTIDE SEQUENCE</scope>
    <source>
        <strain evidence="2">KAUST100406-0324</strain>
    </source>
</reference>
<evidence type="ECO:0000313" key="3">
    <source>
        <dbReference type="Proteomes" id="UP000698242"/>
    </source>
</evidence>
<dbReference type="Proteomes" id="UP000698242">
    <property type="component" value="Unassembled WGS sequence"/>
</dbReference>
<feature type="domain" description="THIF-type NAD/FAD binding fold" evidence="1">
    <location>
        <begin position="4"/>
        <end position="226"/>
    </location>
</feature>
<keyword evidence="3" id="KW-1185">Reference proteome</keyword>